<feature type="compositionally biased region" description="Polar residues" evidence="1">
    <location>
        <begin position="26"/>
        <end position="37"/>
    </location>
</feature>
<reference evidence="4 5" key="1">
    <citation type="submission" date="2020-01" db="EMBL/GenBank/DDBJ databases">
        <title>Draft genome sequence of Aspergillus udagawae IFM 46972.</title>
        <authorList>
            <person name="Takahashi H."/>
            <person name="Yaguchi T."/>
        </authorList>
    </citation>
    <scope>NUCLEOTIDE SEQUENCE [LARGE SCALE GENOMIC DNA]</scope>
    <source>
        <strain evidence="4 5">IFM 46972</strain>
    </source>
</reference>
<feature type="compositionally biased region" description="Polar residues" evidence="1">
    <location>
        <begin position="50"/>
        <end position="71"/>
    </location>
</feature>
<dbReference type="PANTHER" id="PTHR35408:SF2">
    <property type="entry name" value="GLYCOSYLTRANSFERASE 2-LIKE DOMAIN-CONTAINING PROTEIN"/>
    <property type="match status" value="1"/>
</dbReference>
<keyword evidence="2" id="KW-1133">Transmembrane helix</keyword>
<evidence type="ECO:0000256" key="1">
    <source>
        <dbReference type="SAM" id="MobiDB-lite"/>
    </source>
</evidence>
<keyword evidence="2" id="KW-0812">Transmembrane</keyword>
<organism evidence="4 5">
    <name type="scientific">Aspergillus udagawae</name>
    <dbReference type="NCBI Taxonomy" id="91492"/>
    <lineage>
        <taxon>Eukaryota</taxon>
        <taxon>Fungi</taxon>
        <taxon>Dikarya</taxon>
        <taxon>Ascomycota</taxon>
        <taxon>Pezizomycotina</taxon>
        <taxon>Eurotiomycetes</taxon>
        <taxon>Eurotiomycetidae</taxon>
        <taxon>Eurotiales</taxon>
        <taxon>Aspergillaceae</taxon>
        <taxon>Aspergillus</taxon>
        <taxon>Aspergillus subgen. Fumigati</taxon>
    </lineage>
</organism>
<dbReference type="Pfam" id="PF25550">
    <property type="entry name" value="DUF7928"/>
    <property type="match status" value="1"/>
</dbReference>
<dbReference type="InterPro" id="IPR057688">
    <property type="entry name" value="DUF7928"/>
</dbReference>
<dbReference type="AlphaFoldDB" id="A0A8H3N852"/>
<accession>A0A8H3N852</accession>
<keyword evidence="2" id="KW-0472">Membrane</keyword>
<name>A0A8H3N852_9EURO</name>
<comment type="caution">
    <text evidence="4">The sequence shown here is derived from an EMBL/GenBank/DDBJ whole genome shotgun (WGS) entry which is preliminary data.</text>
</comment>
<evidence type="ECO:0000256" key="2">
    <source>
        <dbReference type="SAM" id="Phobius"/>
    </source>
</evidence>
<feature type="region of interest" description="Disordered" evidence="1">
    <location>
        <begin position="469"/>
        <end position="491"/>
    </location>
</feature>
<dbReference type="Proteomes" id="UP000465221">
    <property type="component" value="Unassembled WGS sequence"/>
</dbReference>
<protein>
    <recommendedName>
        <fullName evidence="3">DUF7928 domain-containing protein</fullName>
    </recommendedName>
</protein>
<feature type="domain" description="DUF7928" evidence="3">
    <location>
        <begin position="85"/>
        <end position="228"/>
    </location>
</feature>
<dbReference type="EMBL" id="BLKC01000007">
    <property type="protein sequence ID" value="GFF25851.1"/>
    <property type="molecule type" value="Genomic_DNA"/>
</dbReference>
<gene>
    <name evidence="4" type="ORF">IFM46972_01571</name>
</gene>
<sequence>MTVPGPDYEHELPPGRDAPDRLEQSAYGSSRSPTPQLHTAELAQVLPPLTVQQKPSMSTSSRRSGTPSLHPTSELEEEDNPYMMQMTKSLARRATLLGWFDHSNSNLAEASSSVCVAIKLPDDGYTFHPAVIDASLAKAIKRLDETAVVALSSRITARAIATIAPGQKSFVVESTSARIPVIPTLDDVDVNLTHYSRACIVLDEKIVLVWSHDATGLLNVAHDVEVQLGGQSPRISNFTTPRVSGRSTPLGSLPSDELQKPAIASPPVRGALDEKQDIYSKAVALEEGEEEDAPDLEQNVAPRPALRMHSIKISLAIMLVILTQALGLARFFFIVLVTSIFQLFLPAGFCLKNSKYHSAVKPNPKAHRDYELPHITIQMPVYKEGLKGVIVPTMMSVLAAVQYYEEQGGTASVFVNDDGMQVIQPELAEARKQYYRENGIAYTARPPNKKTAVKKSGWASGVFRKGKSAPAIEENSQGGEEGSPPTPQELANKIGFERKGKFKKASNMNYGLEFSIRVEDELARLLQAEAERLGCTVDELTVDDDERLYQQALDNTLAADEGRTCKTPAKMS</sequence>
<evidence type="ECO:0000313" key="5">
    <source>
        <dbReference type="Proteomes" id="UP000465221"/>
    </source>
</evidence>
<feature type="transmembrane region" description="Helical" evidence="2">
    <location>
        <begin position="313"/>
        <end position="345"/>
    </location>
</feature>
<feature type="region of interest" description="Disordered" evidence="1">
    <location>
        <begin position="1"/>
        <end position="80"/>
    </location>
</feature>
<feature type="compositionally biased region" description="Basic and acidic residues" evidence="1">
    <location>
        <begin position="7"/>
        <end position="23"/>
    </location>
</feature>
<evidence type="ECO:0000259" key="3">
    <source>
        <dbReference type="Pfam" id="PF25550"/>
    </source>
</evidence>
<proteinExistence type="predicted"/>
<evidence type="ECO:0000313" key="4">
    <source>
        <dbReference type="EMBL" id="GFF25851.1"/>
    </source>
</evidence>
<dbReference type="PANTHER" id="PTHR35408">
    <property type="entry name" value="CHROMOSOME 15, WHOLE GENOME SHOTGUN SEQUENCE"/>
    <property type="match status" value="1"/>
</dbReference>